<comment type="similarity">
    <text evidence="1">Belongs to the Fur family.</text>
</comment>
<keyword evidence="8" id="KW-0408">Iron</keyword>
<sequence length="166" mass="18357">MPTTAKTSAPAEIDIASVLTEAETRCKARGARLTEKRKQVLSGLLHSSTALSAYELVDYCRDTYDYSIPPMSVYRILDFLAEQHLVHRLNLANKYIACAHISCDHDHGVPQFLICGQCQRVEEVSIDTSTMTALQTSVENSGFQLASPQLEMDCLCNDCANVKGRD</sequence>
<protein>
    <submittedName>
        <fullName evidence="9">Transcriptional repressor</fullName>
    </submittedName>
</protein>
<reference evidence="9 10" key="1">
    <citation type="submission" date="2018-01" db="EMBL/GenBank/DDBJ databases">
        <title>The draft genome sequence of Halioglobus japonicus S1-36.</title>
        <authorList>
            <person name="Du Z.-J."/>
            <person name="Shi M.-J."/>
        </authorList>
    </citation>
    <scope>NUCLEOTIDE SEQUENCE [LARGE SCALE GENOMIC DNA]</scope>
    <source>
        <strain evidence="9 10">S1-36</strain>
    </source>
</reference>
<dbReference type="PANTHER" id="PTHR33202">
    <property type="entry name" value="ZINC UPTAKE REGULATION PROTEIN"/>
    <property type="match status" value="1"/>
</dbReference>
<dbReference type="InterPro" id="IPR043135">
    <property type="entry name" value="Fur_C"/>
</dbReference>
<evidence type="ECO:0000256" key="7">
    <source>
        <dbReference type="PIRSR" id="PIRSR602481-1"/>
    </source>
</evidence>
<dbReference type="InterPro" id="IPR036388">
    <property type="entry name" value="WH-like_DNA-bd_sf"/>
</dbReference>
<evidence type="ECO:0000256" key="8">
    <source>
        <dbReference type="PIRSR" id="PIRSR602481-2"/>
    </source>
</evidence>
<dbReference type="GO" id="GO:0045892">
    <property type="term" value="P:negative regulation of DNA-templated transcription"/>
    <property type="evidence" value="ECO:0007669"/>
    <property type="project" value="TreeGrafter"/>
</dbReference>
<keyword evidence="7" id="KW-0479">Metal-binding</keyword>
<dbReference type="GO" id="GO:0005829">
    <property type="term" value="C:cytosol"/>
    <property type="evidence" value="ECO:0007669"/>
    <property type="project" value="TreeGrafter"/>
</dbReference>
<dbReference type="SUPFAM" id="SSF46785">
    <property type="entry name" value="Winged helix' DNA-binding domain"/>
    <property type="match status" value="1"/>
</dbReference>
<dbReference type="AlphaFoldDB" id="A0AAP8MFJ6"/>
<evidence type="ECO:0000256" key="3">
    <source>
        <dbReference type="ARBA" id="ARBA00022833"/>
    </source>
</evidence>
<accession>A0AAP8MFJ6</accession>
<dbReference type="GO" id="GO:1900376">
    <property type="term" value="P:regulation of secondary metabolite biosynthetic process"/>
    <property type="evidence" value="ECO:0007669"/>
    <property type="project" value="TreeGrafter"/>
</dbReference>
<keyword evidence="4" id="KW-0805">Transcription regulation</keyword>
<dbReference type="EMBL" id="PKUR01000002">
    <property type="protein sequence ID" value="PLW86617.1"/>
    <property type="molecule type" value="Genomic_DNA"/>
</dbReference>
<comment type="cofactor">
    <cofactor evidence="7">
        <name>Zn(2+)</name>
        <dbReference type="ChEBI" id="CHEBI:29105"/>
    </cofactor>
    <text evidence="7">Binds 1 zinc ion per subunit.</text>
</comment>
<evidence type="ECO:0000256" key="2">
    <source>
        <dbReference type="ARBA" id="ARBA00022491"/>
    </source>
</evidence>
<keyword evidence="3 7" id="KW-0862">Zinc</keyword>
<evidence type="ECO:0000256" key="4">
    <source>
        <dbReference type="ARBA" id="ARBA00023015"/>
    </source>
</evidence>
<gene>
    <name evidence="9" type="ORF">C0029_09490</name>
</gene>
<dbReference type="RefSeq" id="WP_084199305.1">
    <property type="nucleotide sequence ID" value="NZ_BMYL01000002.1"/>
</dbReference>
<dbReference type="Proteomes" id="UP000235162">
    <property type="component" value="Unassembled WGS sequence"/>
</dbReference>
<dbReference type="GO" id="GO:0008270">
    <property type="term" value="F:zinc ion binding"/>
    <property type="evidence" value="ECO:0007669"/>
    <property type="project" value="TreeGrafter"/>
</dbReference>
<keyword evidence="5" id="KW-0238">DNA-binding</keyword>
<feature type="binding site" evidence="8">
    <location>
        <position position="106"/>
    </location>
    <ligand>
        <name>Fe cation</name>
        <dbReference type="ChEBI" id="CHEBI:24875"/>
    </ligand>
</feature>
<dbReference type="InterPro" id="IPR002481">
    <property type="entry name" value="FUR"/>
</dbReference>
<dbReference type="GO" id="GO:0000976">
    <property type="term" value="F:transcription cis-regulatory region binding"/>
    <property type="evidence" value="ECO:0007669"/>
    <property type="project" value="TreeGrafter"/>
</dbReference>
<feature type="binding site" evidence="7">
    <location>
        <position position="159"/>
    </location>
    <ligand>
        <name>Zn(2+)</name>
        <dbReference type="ChEBI" id="CHEBI:29105"/>
    </ligand>
</feature>
<keyword evidence="2" id="KW-0678">Repressor</keyword>
<dbReference type="InterPro" id="IPR036390">
    <property type="entry name" value="WH_DNA-bd_sf"/>
</dbReference>
<dbReference type="PANTHER" id="PTHR33202:SF6">
    <property type="entry name" value="ZINC UPTAKE REGULATION PROTEIN"/>
    <property type="match status" value="1"/>
</dbReference>
<organism evidence="9 10">
    <name type="scientific">Halioglobus japonicus</name>
    <dbReference type="NCBI Taxonomy" id="930805"/>
    <lineage>
        <taxon>Bacteria</taxon>
        <taxon>Pseudomonadati</taxon>
        <taxon>Pseudomonadota</taxon>
        <taxon>Gammaproteobacteria</taxon>
        <taxon>Cellvibrionales</taxon>
        <taxon>Halieaceae</taxon>
        <taxon>Halioglobus</taxon>
    </lineage>
</organism>
<comment type="caution">
    <text evidence="9">The sequence shown here is derived from an EMBL/GenBank/DDBJ whole genome shotgun (WGS) entry which is preliminary data.</text>
</comment>
<dbReference type="Pfam" id="PF01475">
    <property type="entry name" value="FUR"/>
    <property type="match status" value="1"/>
</dbReference>
<evidence type="ECO:0000256" key="6">
    <source>
        <dbReference type="ARBA" id="ARBA00023163"/>
    </source>
</evidence>
<evidence type="ECO:0000256" key="1">
    <source>
        <dbReference type="ARBA" id="ARBA00007957"/>
    </source>
</evidence>
<evidence type="ECO:0000313" key="10">
    <source>
        <dbReference type="Proteomes" id="UP000235162"/>
    </source>
</evidence>
<feature type="binding site" evidence="7">
    <location>
        <position position="118"/>
    </location>
    <ligand>
        <name>Zn(2+)</name>
        <dbReference type="ChEBI" id="CHEBI:29105"/>
    </ligand>
</feature>
<dbReference type="Gene3D" id="1.10.10.10">
    <property type="entry name" value="Winged helix-like DNA-binding domain superfamily/Winged helix DNA-binding domain"/>
    <property type="match status" value="1"/>
</dbReference>
<name>A0AAP8MFJ6_9GAMM</name>
<dbReference type="KEGG" id="hja:BST95_10460"/>
<keyword evidence="6" id="KW-0804">Transcription</keyword>
<keyword evidence="10" id="KW-1185">Reference proteome</keyword>
<dbReference type="Gene3D" id="3.30.1490.190">
    <property type="match status" value="1"/>
</dbReference>
<feature type="binding site" evidence="7">
    <location>
        <position position="156"/>
    </location>
    <ligand>
        <name>Zn(2+)</name>
        <dbReference type="ChEBI" id="CHEBI:29105"/>
    </ligand>
</feature>
<feature type="binding site" evidence="7">
    <location>
        <position position="115"/>
    </location>
    <ligand>
        <name>Zn(2+)</name>
        <dbReference type="ChEBI" id="CHEBI:29105"/>
    </ligand>
</feature>
<comment type="cofactor">
    <cofactor evidence="8">
        <name>Mn(2+)</name>
        <dbReference type="ChEBI" id="CHEBI:29035"/>
    </cofactor>
    <cofactor evidence="8">
        <name>Fe(2+)</name>
        <dbReference type="ChEBI" id="CHEBI:29033"/>
    </cofactor>
    <text evidence="8">Binds 1 Mn(2+) or Fe(2+) ion per subunit.</text>
</comment>
<proteinExistence type="inferred from homology"/>
<dbReference type="GO" id="GO:0003700">
    <property type="term" value="F:DNA-binding transcription factor activity"/>
    <property type="evidence" value="ECO:0007669"/>
    <property type="project" value="InterPro"/>
</dbReference>
<evidence type="ECO:0000313" key="9">
    <source>
        <dbReference type="EMBL" id="PLW86617.1"/>
    </source>
</evidence>
<evidence type="ECO:0000256" key="5">
    <source>
        <dbReference type="ARBA" id="ARBA00023125"/>
    </source>
</evidence>